<reference evidence="2 3" key="1">
    <citation type="journal article" date="2018" name="BMC Genomics">
        <title>Comparative genome analyses reveal sequence features reflecting distinct modes of host-adaptation between dicot and monocot powdery mildew.</title>
        <authorList>
            <person name="Wu Y."/>
            <person name="Ma X."/>
            <person name="Pan Z."/>
            <person name="Kale S.D."/>
            <person name="Song Y."/>
            <person name="King H."/>
            <person name="Zhang Q."/>
            <person name="Presley C."/>
            <person name="Deng X."/>
            <person name="Wei C.I."/>
            <person name="Xiao S."/>
        </authorList>
    </citation>
    <scope>NUCLEOTIDE SEQUENCE [LARGE SCALE GENOMIC DNA]</scope>
    <source>
        <strain evidence="2">UMSG2</strain>
    </source>
</reference>
<accession>A0A420I6C4</accession>
<feature type="compositionally biased region" description="Basic residues" evidence="1">
    <location>
        <begin position="78"/>
        <end position="91"/>
    </location>
</feature>
<dbReference type="Proteomes" id="UP000286134">
    <property type="component" value="Unassembled WGS sequence"/>
</dbReference>
<keyword evidence="3" id="KW-1185">Reference proteome</keyword>
<evidence type="ECO:0000313" key="3">
    <source>
        <dbReference type="Proteomes" id="UP000286134"/>
    </source>
</evidence>
<name>A0A420I6C4_9PEZI</name>
<sequence>MSWTTQRKVQTNFKSCGPNSRYSGVFTQTRDRYDNLKETQIYANTKLYSRFEGLPGETSDAALRARAPMTLSSCKQAHQAKKKLPPMYRKR</sequence>
<evidence type="ECO:0000313" key="2">
    <source>
        <dbReference type="EMBL" id="RKF65204.1"/>
    </source>
</evidence>
<dbReference type="AlphaFoldDB" id="A0A420I6C4"/>
<evidence type="ECO:0000256" key="1">
    <source>
        <dbReference type="SAM" id="MobiDB-lite"/>
    </source>
</evidence>
<protein>
    <submittedName>
        <fullName evidence="2">Uncharacterized protein</fullName>
    </submittedName>
</protein>
<dbReference type="EMBL" id="MCFK01001153">
    <property type="protein sequence ID" value="RKF65204.1"/>
    <property type="molecule type" value="Genomic_DNA"/>
</dbReference>
<gene>
    <name evidence="2" type="ORF">OnM2_011024</name>
</gene>
<proteinExistence type="predicted"/>
<feature type="region of interest" description="Disordered" evidence="1">
    <location>
        <begin position="72"/>
        <end position="91"/>
    </location>
</feature>
<organism evidence="2 3">
    <name type="scientific">Erysiphe neolycopersici</name>
    <dbReference type="NCBI Taxonomy" id="212602"/>
    <lineage>
        <taxon>Eukaryota</taxon>
        <taxon>Fungi</taxon>
        <taxon>Dikarya</taxon>
        <taxon>Ascomycota</taxon>
        <taxon>Pezizomycotina</taxon>
        <taxon>Leotiomycetes</taxon>
        <taxon>Erysiphales</taxon>
        <taxon>Erysiphaceae</taxon>
        <taxon>Erysiphe</taxon>
    </lineage>
</organism>
<comment type="caution">
    <text evidence="2">The sequence shown here is derived from an EMBL/GenBank/DDBJ whole genome shotgun (WGS) entry which is preliminary data.</text>
</comment>